<dbReference type="EMBL" id="FNFE01000001">
    <property type="protein sequence ID" value="SDJ67954.1"/>
    <property type="molecule type" value="Genomic_DNA"/>
</dbReference>
<dbReference type="SUPFAM" id="SSF57997">
    <property type="entry name" value="Tropomyosin"/>
    <property type="match status" value="1"/>
</dbReference>
<dbReference type="Gene3D" id="1.20.5.340">
    <property type="match status" value="1"/>
</dbReference>
<evidence type="ECO:0000313" key="4">
    <source>
        <dbReference type="Proteomes" id="UP000198882"/>
    </source>
</evidence>
<feature type="region of interest" description="Disordered" evidence="2">
    <location>
        <begin position="286"/>
        <end position="308"/>
    </location>
</feature>
<proteinExistence type="predicted"/>
<evidence type="ECO:0000256" key="1">
    <source>
        <dbReference type="SAM" id="Coils"/>
    </source>
</evidence>
<organism evidence="3 4">
    <name type="scientific">Natronorubrum texcoconense</name>
    <dbReference type="NCBI Taxonomy" id="1095776"/>
    <lineage>
        <taxon>Archaea</taxon>
        <taxon>Methanobacteriati</taxon>
        <taxon>Methanobacteriota</taxon>
        <taxon>Stenosarchaea group</taxon>
        <taxon>Halobacteria</taxon>
        <taxon>Halobacteriales</taxon>
        <taxon>Natrialbaceae</taxon>
        <taxon>Natronorubrum</taxon>
    </lineage>
</organism>
<dbReference type="AlphaFoldDB" id="A0A1G8VPT4"/>
<dbReference type="Proteomes" id="UP000198882">
    <property type="component" value="Unassembled WGS sequence"/>
</dbReference>
<protein>
    <submittedName>
        <fullName evidence="3">Uncharacterized protein</fullName>
    </submittedName>
</protein>
<reference evidence="4" key="1">
    <citation type="submission" date="2016-10" db="EMBL/GenBank/DDBJ databases">
        <authorList>
            <person name="Varghese N."/>
            <person name="Submissions S."/>
        </authorList>
    </citation>
    <scope>NUCLEOTIDE SEQUENCE [LARGE SCALE GENOMIC DNA]</scope>
    <source>
        <strain evidence="4">B4,CECT 8067,JCM 17497</strain>
    </source>
</reference>
<accession>A0A1G8VPT4</accession>
<feature type="coiled-coil region" evidence="1">
    <location>
        <begin position="2"/>
        <end position="110"/>
    </location>
</feature>
<sequence>MTDALESQLRSLTERVERLETELERKDERIATLESKLDEHDARLEQANTQLKNYTDRLEDHTDRLEEHTNQIEDHAERIDALETRTTTTTRQTEAALKKANANKTRLRELQSRELEKGAHLRAKTVDEHEVDVPDGRLERITKDDGRAYFRLPDTADPLDGTNTTLAYGDLLPIQQLARMDEDMLRSTTNALPTRLAAKLWKARTDSSVGDDPWRTGCKGITASLKASDLKHWIRRQEPGTSEAYAKKLVSRTIDAALELSKNRLAVRKRTERKNGLEYTERRLIVPDDAELPGETTDRPPETADVLG</sequence>
<evidence type="ECO:0000256" key="2">
    <source>
        <dbReference type="SAM" id="MobiDB-lite"/>
    </source>
</evidence>
<dbReference type="RefSeq" id="WP_090303857.1">
    <property type="nucleotide sequence ID" value="NZ_FNFE01000001.1"/>
</dbReference>
<dbReference type="Pfam" id="PF26032">
    <property type="entry name" value="DUF8008"/>
    <property type="match status" value="1"/>
</dbReference>
<dbReference type="InterPro" id="IPR058321">
    <property type="entry name" value="DUF8008"/>
</dbReference>
<dbReference type="STRING" id="1095776.SAMN04515672_1442"/>
<evidence type="ECO:0000313" key="3">
    <source>
        <dbReference type="EMBL" id="SDJ67954.1"/>
    </source>
</evidence>
<keyword evidence="1" id="KW-0175">Coiled coil</keyword>
<gene>
    <name evidence="3" type="ORF">SAMN04515672_1442</name>
</gene>
<dbReference type="OrthoDB" id="195095at2157"/>
<keyword evidence="4" id="KW-1185">Reference proteome</keyword>
<name>A0A1G8VPT4_9EURY</name>